<feature type="transmembrane region" description="Helical" evidence="7">
    <location>
        <begin position="51"/>
        <end position="70"/>
    </location>
</feature>
<keyword evidence="5" id="KW-0443">Lipid metabolism</keyword>
<evidence type="ECO:0000256" key="6">
    <source>
        <dbReference type="ARBA" id="ARBA00023136"/>
    </source>
</evidence>
<feature type="transmembrane region" description="Helical" evidence="7">
    <location>
        <begin position="12"/>
        <end position="30"/>
    </location>
</feature>
<keyword evidence="2 7" id="KW-0812">Transmembrane</keyword>
<dbReference type="RefSeq" id="WP_091410907.1">
    <property type="nucleotide sequence ID" value="NZ_FOAB01000006.1"/>
</dbReference>
<keyword evidence="3 7" id="KW-1133">Transmembrane helix</keyword>
<comment type="subcellular location">
    <subcellularLocation>
        <location evidence="1">Endomembrane system</location>
        <topology evidence="1">Multi-pass membrane protein</topology>
    </subcellularLocation>
</comment>
<evidence type="ECO:0000256" key="7">
    <source>
        <dbReference type="SAM" id="Phobius"/>
    </source>
</evidence>
<proteinExistence type="predicted"/>
<evidence type="ECO:0000313" key="10">
    <source>
        <dbReference type="Proteomes" id="UP000198521"/>
    </source>
</evidence>
<gene>
    <name evidence="9" type="ORF">SAMN04487910_3547</name>
</gene>
<dbReference type="Proteomes" id="UP000198521">
    <property type="component" value="Unassembled WGS sequence"/>
</dbReference>
<dbReference type="GO" id="GO:0016020">
    <property type="term" value="C:membrane"/>
    <property type="evidence" value="ECO:0007669"/>
    <property type="project" value="GOC"/>
</dbReference>
<evidence type="ECO:0000259" key="8">
    <source>
        <dbReference type="Pfam" id="PF04116"/>
    </source>
</evidence>
<dbReference type="Pfam" id="PF04116">
    <property type="entry name" value="FA_hydroxylase"/>
    <property type="match status" value="1"/>
</dbReference>
<protein>
    <submittedName>
        <fullName evidence="9">Sterol desaturase/sphingolipid hydroxylase, fatty acid hydroxylase superfamily</fullName>
    </submittedName>
</protein>
<evidence type="ECO:0000313" key="9">
    <source>
        <dbReference type="EMBL" id="SEL86930.1"/>
    </source>
</evidence>
<evidence type="ECO:0000256" key="2">
    <source>
        <dbReference type="ARBA" id="ARBA00022692"/>
    </source>
</evidence>
<dbReference type="OrthoDB" id="9770329at2"/>
<dbReference type="InterPro" id="IPR006694">
    <property type="entry name" value="Fatty_acid_hydroxylase"/>
</dbReference>
<evidence type="ECO:0000256" key="1">
    <source>
        <dbReference type="ARBA" id="ARBA00004127"/>
    </source>
</evidence>
<dbReference type="InterPro" id="IPR051689">
    <property type="entry name" value="Sterol_desaturase/TMEM195"/>
</dbReference>
<dbReference type="EMBL" id="FOAB01000006">
    <property type="protein sequence ID" value="SEL86930.1"/>
    <property type="molecule type" value="Genomic_DNA"/>
</dbReference>
<reference evidence="9 10" key="1">
    <citation type="submission" date="2016-10" db="EMBL/GenBank/DDBJ databases">
        <authorList>
            <person name="de Groot N.N."/>
        </authorList>
    </citation>
    <scope>NUCLEOTIDE SEQUENCE [LARGE SCALE GENOMIC DNA]</scope>
    <source>
        <strain evidence="9 10">DSM 25232</strain>
    </source>
</reference>
<dbReference type="GO" id="GO:0050479">
    <property type="term" value="F:glyceryl-ether monooxygenase activity"/>
    <property type="evidence" value="ECO:0007669"/>
    <property type="project" value="TreeGrafter"/>
</dbReference>
<dbReference type="AlphaFoldDB" id="A0A1H7TPY5"/>
<organism evidence="9 10">
    <name type="scientific">Aquimarina amphilecti</name>
    <dbReference type="NCBI Taxonomy" id="1038014"/>
    <lineage>
        <taxon>Bacteria</taxon>
        <taxon>Pseudomonadati</taxon>
        <taxon>Bacteroidota</taxon>
        <taxon>Flavobacteriia</taxon>
        <taxon>Flavobacteriales</taxon>
        <taxon>Flavobacteriaceae</taxon>
        <taxon>Aquimarina</taxon>
    </lineage>
</organism>
<keyword evidence="6 7" id="KW-0472">Membrane</keyword>
<accession>A0A1H7TPY5</accession>
<dbReference type="GO" id="GO:0008610">
    <property type="term" value="P:lipid biosynthetic process"/>
    <property type="evidence" value="ECO:0007669"/>
    <property type="project" value="InterPro"/>
</dbReference>
<evidence type="ECO:0000256" key="4">
    <source>
        <dbReference type="ARBA" id="ARBA00023002"/>
    </source>
</evidence>
<keyword evidence="4" id="KW-0560">Oxidoreductase</keyword>
<dbReference type="STRING" id="1038014.SAMN04487910_3547"/>
<dbReference type="PANTHER" id="PTHR21624">
    <property type="entry name" value="STEROL DESATURASE-RELATED PROTEIN"/>
    <property type="match status" value="1"/>
</dbReference>
<feature type="domain" description="Fatty acid hydroxylase" evidence="8">
    <location>
        <begin position="91"/>
        <end position="228"/>
    </location>
</feature>
<feature type="transmembrane region" description="Helical" evidence="7">
    <location>
        <begin position="149"/>
        <end position="175"/>
    </location>
</feature>
<name>A0A1H7TPY5_AQUAM</name>
<dbReference type="GO" id="GO:0012505">
    <property type="term" value="C:endomembrane system"/>
    <property type="evidence" value="ECO:0007669"/>
    <property type="project" value="UniProtKB-SubCell"/>
</dbReference>
<dbReference type="PANTHER" id="PTHR21624:SF1">
    <property type="entry name" value="ALKYLGLYCEROL MONOOXYGENASE"/>
    <property type="match status" value="1"/>
</dbReference>
<dbReference type="GO" id="GO:0006643">
    <property type="term" value="P:membrane lipid metabolic process"/>
    <property type="evidence" value="ECO:0007669"/>
    <property type="project" value="TreeGrafter"/>
</dbReference>
<feature type="transmembrane region" description="Helical" evidence="7">
    <location>
        <begin position="76"/>
        <end position="97"/>
    </location>
</feature>
<keyword evidence="10" id="KW-1185">Reference proteome</keyword>
<evidence type="ECO:0000256" key="3">
    <source>
        <dbReference type="ARBA" id="ARBA00022989"/>
    </source>
</evidence>
<dbReference type="GO" id="GO:0005506">
    <property type="term" value="F:iron ion binding"/>
    <property type="evidence" value="ECO:0007669"/>
    <property type="project" value="InterPro"/>
</dbReference>
<evidence type="ECO:0000256" key="5">
    <source>
        <dbReference type="ARBA" id="ARBA00023098"/>
    </source>
</evidence>
<sequence>MELLNSLLEIDPSYIILGLLAFFFTLEQVLRTPFNFKNRAKHLVNNLLFQVLLIILNLFFITILVFSIELLNSHRIGLLCFIELPFFTKLVLSVLFYDLTTYWIHRASHKIPLFWRFHRVHHSDTTMDSSTVFRFHPLELILIYQTGNILTALIFGTDGLSMALYYFILYIFFFFEHSNLNYPKWIDNILGLVFVMPNHHRVHHHQDQQYTDSNYADIVILWDRLFGTFKELPIEEMKYGLKEFDTDNKQTFIYLMKSPFIKIEREKNDE</sequence>